<sequence>MSVHRPPGRIAVLGPHIVDVLGRPVGEIPPGQGGILLDEIRMTVAGTGGGVAVDLAKLGRRVSVFGAVGDDALGGFLHSRLRSYGVDTAGLVAKTGVVTSSTILPIRANGERPSMHVLGATGLLRVADIDRAALHSAEALFLGGPETMPALLEPDGLELIRGFRAGGRPVFADCLYGGDPETLTRLTGLLPLLDWFLPNDDQLRALTGIHDLPTAARRLIELGAGAVAVTMGGDGTLLVRPDHADVVVPAYATTVVDTTGCGDSFDAGLVTGLLAGCAPEDAARLGNACGSLVATGLGSDAGIVDLDGVVAVIETADPESASRIRELVPPADDLHRMREEVAATCREVAARGVAVGGAGNISLRVGDQVLITRSGLRLEAATASDISVVTLDGDLVRGARPSSETGLHLGIYRRSGTGAVVHTHGMSSVAVGLVADELPRVHYNILRLGGRVPTVAHHVFGSAELARATGDAVAAGARAVLLRNHGSVSCGTTLDDAVENAELTEWLCDVYLSAARLGSPALLTPDDLEAVAGQATRLGYGER</sequence>
<dbReference type="CDD" id="cd01166">
    <property type="entry name" value="KdgK"/>
    <property type="match status" value="1"/>
</dbReference>
<evidence type="ECO:0000256" key="1">
    <source>
        <dbReference type="ARBA" id="ARBA00022723"/>
    </source>
</evidence>
<gene>
    <name evidence="4" type="ORF">KIH74_21580</name>
</gene>
<feature type="domain" description="Class II aldolase/adducin N-terminal" evidence="3">
    <location>
        <begin position="339"/>
        <end position="512"/>
    </location>
</feature>
<dbReference type="PANTHER" id="PTHR22789">
    <property type="entry name" value="FUCULOSE PHOSPHATE ALDOLASE"/>
    <property type="match status" value="1"/>
</dbReference>
<protein>
    <submittedName>
        <fullName evidence="4">Class II aldolase/adducin family protein</fullName>
    </submittedName>
</protein>
<dbReference type="Gene3D" id="3.40.1190.20">
    <property type="match status" value="1"/>
</dbReference>
<evidence type="ECO:0000259" key="3">
    <source>
        <dbReference type="SMART" id="SM01007"/>
    </source>
</evidence>
<evidence type="ECO:0000313" key="5">
    <source>
        <dbReference type="Proteomes" id="UP001197247"/>
    </source>
</evidence>
<dbReference type="Pfam" id="PF00596">
    <property type="entry name" value="Aldolase_II"/>
    <property type="match status" value="1"/>
</dbReference>
<dbReference type="PANTHER" id="PTHR22789:SF0">
    <property type="entry name" value="3-OXO-TETRONATE 4-PHOSPHATE DECARBOXYLASE-RELATED"/>
    <property type="match status" value="1"/>
</dbReference>
<dbReference type="InterPro" id="IPR011611">
    <property type="entry name" value="PfkB_dom"/>
</dbReference>
<reference evidence="4 5" key="1">
    <citation type="submission" date="2021-05" db="EMBL/GenBank/DDBJ databases">
        <title>Kineosporia and Streptomyces sp. nov. two new marine actinobacteria isolated from Coral.</title>
        <authorList>
            <person name="Buangrab K."/>
            <person name="Sutthacheep M."/>
            <person name="Yeemin T."/>
            <person name="Harunari E."/>
            <person name="Igarashi Y."/>
            <person name="Kanchanasin P."/>
            <person name="Tanasupawat S."/>
            <person name="Phongsopitanun W."/>
        </authorList>
    </citation>
    <scope>NUCLEOTIDE SEQUENCE [LARGE SCALE GENOMIC DNA]</scope>
    <source>
        <strain evidence="4 5">J2-2</strain>
    </source>
</reference>
<dbReference type="InterPro" id="IPR036409">
    <property type="entry name" value="Aldolase_II/adducin_N_sf"/>
</dbReference>
<dbReference type="SUPFAM" id="SSF53613">
    <property type="entry name" value="Ribokinase-like"/>
    <property type="match status" value="1"/>
</dbReference>
<keyword evidence="2" id="KW-0456">Lyase</keyword>
<name>A0ABS5TKB6_9ACTN</name>
<proteinExistence type="predicted"/>
<dbReference type="Proteomes" id="UP001197247">
    <property type="component" value="Unassembled WGS sequence"/>
</dbReference>
<organism evidence="4 5">
    <name type="scientific">Kineosporia corallincola</name>
    <dbReference type="NCBI Taxonomy" id="2835133"/>
    <lineage>
        <taxon>Bacteria</taxon>
        <taxon>Bacillati</taxon>
        <taxon>Actinomycetota</taxon>
        <taxon>Actinomycetes</taxon>
        <taxon>Kineosporiales</taxon>
        <taxon>Kineosporiaceae</taxon>
        <taxon>Kineosporia</taxon>
    </lineage>
</organism>
<dbReference type="InterPro" id="IPR001303">
    <property type="entry name" value="Aldolase_II/adducin_N"/>
</dbReference>
<dbReference type="InterPro" id="IPR029056">
    <property type="entry name" value="Ribokinase-like"/>
</dbReference>
<evidence type="ECO:0000256" key="2">
    <source>
        <dbReference type="ARBA" id="ARBA00023239"/>
    </source>
</evidence>
<dbReference type="InterPro" id="IPR050197">
    <property type="entry name" value="Aldolase_class_II_sugar_metab"/>
</dbReference>
<keyword evidence="5" id="KW-1185">Reference proteome</keyword>
<dbReference type="Gene3D" id="3.40.225.10">
    <property type="entry name" value="Class II aldolase/adducin N-terminal domain"/>
    <property type="match status" value="1"/>
</dbReference>
<dbReference type="SUPFAM" id="SSF53639">
    <property type="entry name" value="AraD/HMP-PK domain-like"/>
    <property type="match status" value="1"/>
</dbReference>
<dbReference type="Pfam" id="PF00294">
    <property type="entry name" value="PfkB"/>
    <property type="match status" value="1"/>
</dbReference>
<dbReference type="SMART" id="SM01007">
    <property type="entry name" value="Aldolase_II"/>
    <property type="match status" value="1"/>
</dbReference>
<comment type="caution">
    <text evidence="4">The sequence shown here is derived from an EMBL/GenBank/DDBJ whole genome shotgun (WGS) entry which is preliminary data.</text>
</comment>
<dbReference type="EMBL" id="JAHBAY010000009">
    <property type="protein sequence ID" value="MBT0771544.1"/>
    <property type="molecule type" value="Genomic_DNA"/>
</dbReference>
<dbReference type="RefSeq" id="WP_214157912.1">
    <property type="nucleotide sequence ID" value="NZ_JAHBAY010000009.1"/>
</dbReference>
<accession>A0ABS5TKB6</accession>
<evidence type="ECO:0000313" key="4">
    <source>
        <dbReference type="EMBL" id="MBT0771544.1"/>
    </source>
</evidence>
<keyword evidence="1" id="KW-0479">Metal-binding</keyword>